<evidence type="ECO:0000256" key="5">
    <source>
        <dbReference type="ARBA" id="ARBA00023054"/>
    </source>
</evidence>
<evidence type="ECO:0000313" key="12">
    <source>
        <dbReference type="Proteomes" id="UP000007879"/>
    </source>
</evidence>
<comment type="subcellular location">
    <subcellularLocation>
        <location evidence="1">Nucleus</location>
    </subcellularLocation>
</comment>
<evidence type="ECO:0000256" key="9">
    <source>
        <dbReference type="SAM" id="MobiDB-lite"/>
    </source>
</evidence>
<dbReference type="Proteomes" id="UP000007879">
    <property type="component" value="Unassembled WGS sequence"/>
</dbReference>
<dbReference type="KEGG" id="aqu:100636065"/>
<keyword evidence="5 8" id="KW-0175">Coiled coil</keyword>
<evidence type="ECO:0000256" key="1">
    <source>
        <dbReference type="ARBA" id="ARBA00004123"/>
    </source>
</evidence>
<dbReference type="EnsemblMetazoa" id="XM_003384640.3">
    <property type="protein sequence ID" value="XP_003384688.1"/>
    <property type="gene ID" value="LOC100636065"/>
</dbReference>
<feature type="compositionally biased region" description="Basic and acidic residues" evidence="9">
    <location>
        <begin position="241"/>
        <end position="276"/>
    </location>
</feature>
<accession>A0A1X7VFA1</accession>
<reference evidence="12" key="1">
    <citation type="journal article" date="2010" name="Nature">
        <title>The Amphimedon queenslandica genome and the evolution of animal complexity.</title>
        <authorList>
            <person name="Srivastava M."/>
            <person name="Simakov O."/>
            <person name="Chapman J."/>
            <person name="Fahey B."/>
            <person name="Gauthier M.E."/>
            <person name="Mitros T."/>
            <person name="Richards G.S."/>
            <person name="Conaco C."/>
            <person name="Dacre M."/>
            <person name="Hellsten U."/>
            <person name="Larroux C."/>
            <person name="Putnam N.H."/>
            <person name="Stanke M."/>
            <person name="Adamska M."/>
            <person name="Darling A."/>
            <person name="Degnan S.M."/>
            <person name="Oakley T.H."/>
            <person name="Plachetzki D.C."/>
            <person name="Zhai Y."/>
            <person name="Adamski M."/>
            <person name="Calcino A."/>
            <person name="Cummins S.F."/>
            <person name="Goodstein D.M."/>
            <person name="Harris C."/>
            <person name="Jackson D.J."/>
            <person name="Leys S.P."/>
            <person name="Shu S."/>
            <person name="Woodcroft B.J."/>
            <person name="Vervoort M."/>
            <person name="Kosik K.S."/>
            <person name="Manning G."/>
            <person name="Degnan B.M."/>
            <person name="Rokhsar D.S."/>
        </authorList>
    </citation>
    <scope>NUCLEOTIDE SEQUENCE [LARGE SCALE GENOMIC DNA]</scope>
</reference>
<dbReference type="FunCoup" id="A0A1X7VFA1">
    <property type="interactions" value="386"/>
</dbReference>
<keyword evidence="3" id="KW-0507">mRNA processing</keyword>
<dbReference type="STRING" id="400682.A0A1X7VFA1"/>
<dbReference type="OMA" id="NAMSENF"/>
<reference evidence="11" key="2">
    <citation type="submission" date="2017-05" db="UniProtKB">
        <authorList>
            <consortium name="EnsemblMetazoa"/>
        </authorList>
    </citation>
    <scope>IDENTIFICATION</scope>
</reference>
<evidence type="ECO:0000256" key="2">
    <source>
        <dbReference type="ARBA" id="ARBA00006695"/>
    </source>
</evidence>
<feature type="compositionally biased region" description="Basic and acidic residues" evidence="9">
    <location>
        <begin position="184"/>
        <end position="212"/>
    </location>
</feature>
<keyword evidence="6" id="KW-0508">mRNA splicing</keyword>
<evidence type="ECO:0000256" key="4">
    <source>
        <dbReference type="ARBA" id="ARBA00022728"/>
    </source>
</evidence>
<feature type="coiled-coil region" evidence="8">
    <location>
        <begin position="23"/>
        <end position="57"/>
    </location>
</feature>
<dbReference type="PANTHER" id="PTHR16196:SF0">
    <property type="entry name" value="PRE-MRNA-SPLICING FACTOR CWC25 HOMOLOG"/>
    <property type="match status" value="1"/>
</dbReference>
<dbReference type="GO" id="GO:0000398">
    <property type="term" value="P:mRNA splicing, via spliceosome"/>
    <property type="evidence" value="ECO:0007669"/>
    <property type="project" value="TreeGrafter"/>
</dbReference>
<sequence length="327" mass="37931">MGGGDLNMKKSWHPLTMQNLERVWKAEQKHEAEQKRIAELQQEIKEERNREEMKQYAVDTGLSKASGERVDWLYRGPMATNKEEYLLGKKIDKAVDPTLIEEEREKEALASGPGALFAGGEVNSATDLEMKIREDPLFLMKKKEEEAKKRLLNNPVKMKQLQELLTKETDKKKRKSSRKHKSRYHDSDSESDDDTKKKGDPVPVSRGRERSPIRSRGPGHSKYLVRGSGGERKGGATSVSRKMDPKELERRRKEMMSFAKSRDKERESRLRKHEAEVKNEEQLYGKDDQFLKKLRVQSITSSKSVEDRIHRHIHSVQRTKSSMNNFM</sequence>
<organism evidence="11">
    <name type="scientific">Amphimedon queenslandica</name>
    <name type="common">Sponge</name>
    <dbReference type="NCBI Taxonomy" id="400682"/>
    <lineage>
        <taxon>Eukaryota</taxon>
        <taxon>Metazoa</taxon>
        <taxon>Porifera</taxon>
        <taxon>Demospongiae</taxon>
        <taxon>Heteroscleromorpha</taxon>
        <taxon>Haplosclerida</taxon>
        <taxon>Niphatidae</taxon>
        <taxon>Amphimedon</taxon>
    </lineage>
</organism>
<dbReference type="OrthoDB" id="21123at2759"/>
<comment type="similarity">
    <text evidence="2">Belongs to the CWC25 family.</text>
</comment>
<evidence type="ECO:0000259" key="10">
    <source>
        <dbReference type="SMART" id="SM01083"/>
    </source>
</evidence>
<dbReference type="SMART" id="SM01083">
    <property type="entry name" value="Cir_N"/>
    <property type="match status" value="1"/>
</dbReference>
<dbReference type="InParanoid" id="A0A1X7VFA1"/>
<dbReference type="eggNOG" id="KOG3869">
    <property type="taxonomic scope" value="Eukaryota"/>
</dbReference>
<proteinExistence type="inferred from homology"/>
<feature type="domain" description="CBF1-interacting co-repressor CIR N-terminal" evidence="10">
    <location>
        <begin position="11"/>
        <end position="47"/>
    </location>
</feature>
<gene>
    <name evidence="11" type="primary">100636065</name>
</gene>
<keyword evidence="7" id="KW-0539">Nucleus</keyword>
<protein>
    <recommendedName>
        <fullName evidence="10">CBF1-interacting co-repressor CIR N-terminal domain-containing protein</fullName>
    </recommendedName>
</protein>
<dbReference type="GO" id="GO:0005684">
    <property type="term" value="C:U2-type spliceosomal complex"/>
    <property type="evidence" value="ECO:0007669"/>
    <property type="project" value="TreeGrafter"/>
</dbReference>
<dbReference type="Pfam" id="PF10197">
    <property type="entry name" value="Cir_N"/>
    <property type="match status" value="1"/>
</dbReference>
<feature type="compositionally biased region" description="Basic residues" evidence="9">
    <location>
        <begin position="172"/>
        <end position="183"/>
    </location>
</feature>
<keyword evidence="4" id="KW-0747">Spliceosome</keyword>
<dbReference type="InterPro" id="IPR019339">
    <property type="entry name" value="CIR_N_dom"/>
</dbReference>
<evidence type="ECO:0000256" key="3">
    <source>
        <dbReference type="ARBA" id="ARBA00022664"/>
    </source>
</evidence>
<evidence type="ECO:0000256" key="8">
    <source>
        <dbReference type="SAM" id="Coils"/>
    </source>
</evidence>
<keyword evidence="12" id="KW-1185">Reference proteome</keyword>
<dbReference type="InterPro" id="IPR022209">
    <property type="entry name" value="CWC25"/>
</dbReference>
<dbReference type="PANTHER" id="PTHR16196">
    <property type="entry name" value="CELL CYCLE CONTROL PROTEIN CWF25"/>
    <property type="match status" value="1"/>
</dbReference>
<evidence type="ECO:0000256" key="6">
    <source>
        <dbReference type="ARBA" id="ARBA00023187"/>
    </source>
</evidence>
<evidence type="ECO:0000313" key="11">
    <source>
        <dbReference type="EnsemblMetazoa" id="Aqu2.1.38192_001"/>
    </source>
</evidence>
<dbReference type="AlphaFoldDB" id="A0A1X7VFA1"/>
<feature type="region of interest" description="Disordered" evidence="9">
    <location>
        <begin position="147"/>
        <end position="276"/>
    </location>
</feature>
<name>A0A1X7VFA1_AMPQE</name>
<dbReference type="EnsemblMetazoa" id="Aqu2.1.38192_001">
    <property type="protein sequence ID" value="Aqu2.1.38192_001"/>
    <property type="gene ID" value="Aqu2.1.38192"/>
</dbReference>
<dbReference type="InterPro" id="IPR051376">
    <property type="entry name" value="CWC25_splicing_factor"/>
</dbReference>
<evidence type="ECO:0000256" key="7">
    <source>
        <dbReference type="ARBA" id="ARBA00023242"/>
    </source>
</evidence>
<dbReference type="Pfam" id="PF12542">
    <property type="entry name" value="CWC25"/>
    <property type="match status" value="1"/>
</dbReference>